<feature type="compositionally biased region" description="Polar residues" evidence="1">
    <location>
        <begin position="354"/>
        <end position="365"/>
    </location>
</feature>
<accession>A0A1M6XRD6</accession>
<dbReference type="RefSeq" id="WP_154071423.1">
    <property type="nucleotide sequence ID" value="NZ_LT670844.1"/>
</dbReference>
<feature type="compositionally biased region" description="Polar residues" evidence="1">
    <location>
        <begin position="224"/>
        <end position="251"/>
    </location>
</feature>
<dbReference type="Proteomes" id="UP000189935">
    <property type="component" value="Chromosome I"/>
</dbReference>
<proteinExistence type="predicted"/>
<evidence type="ECO:0000313" key="3">
    <source>
        <dbReference type="EMBL" id="SHL08531.1"/>
    </source>
</evidence>
<feature type="compositionally biased region" description="Polar residues" evidence="1">
    <location>
        <begin position="451"/>
        <end position="490"/>
    </location>
</feature>
<reference evidence="3 4" key="1">
    <citation type="submission" date="2016-11" db="EMBL/GenBank/DDBJ databases">
        <authorList>
            <person name="Jaros S."/>
            <person name="Januszkiewicz K."/>
            <person name="Wedrychowicz H."/>
        </authorList>
    </citation>
    <scope>NUCLEOTIDE SEQUENCE [LARGE SCALE GENOMIC DNA]</scope>
    <source>
        <strain evidence="3 4">GAS499</strain>
    </source>
</reference>
<feature type="compositionally biased region" description="Polar residues" evidence="1">
    <location>
        <begin position="424"/>
        <end position="438"/>
    </location>
</feature>
<dbReference type="EMBL" id="LT670844">
    <property type="protein sequence ID" value="SHL08531.1"/>
    <property type="molecule type" value="Genomic_DNA"/>
</dbReference>
<dbReference type="AlphaFoldDB" id="A0A1M6XRD6"/>
<feature type="compositionally biased region" description="Low complexity" evidence="1">
    <location>
        <begin position="439"/>
        <end position="450"/>
    </location>
</feature>
<evidence type="ECO:0000313" key="4">
    <source>
        <dbReference type="Proteomes" id="UP000189935"/>
    </source>
</evidence>
<protein>
    <submittedName>
        <fullName evidence="3">Chaperone of endosialidase</fullName>
    </submittedName>
</protein>
<organism evidence="3 4">
    <name type="scientific">Bradyrhizobium lablabi</name>
    <dbReference type="NCBI Taxonomy" id="722472"/>
    <lineage>
        <taxon>Bacteria</taxon>
        <taxon>Pseudomonadati</taxon>
        <taxon>Pseudomonadota</taxon>
        <taxon>Alphaproteobacteria</taxon>
        <taxon>Hyphomicrobiales</taxon>
        <taxon>Nitrobacteraceae</taxon>
        <taxon>Bradyrhizobium</taxon>
    </lineage>
</organism>
<feature type="region of interest" description="Disordered" evidence="1">
    <location>
        <begin position="218"/>
        <end position="289"/>
    </location>
</feature>
<feature type="region of interest" description="Disordered" evidence="1">
    <location>
        <begin position="424"/>
        <end position="490"/>
    </location>
</feature>
<name>A0A1M6XRD6_9BRAD</name>
<feature type="region of interest" description="Disordered" evidence="1">
    <location>
        <begin position="354"/>
        <end position="380"/>
    </location>
</feature>
<sequence length="711" mass="70980">MNAAIRGTIVVISLTSLGLLPANLFWTNAFAAPALSWSPSDYGAESAGSADKSTQLALDPALQPIEGAMDTYYGVKGLGKAAVNILSGDLDKAAEGVGKDVALGYLKGKAQPAAEQGYAWLVRNLLAGAFPNLTQQQRSLLLRDIAQNSGRLFGAVSKVTNIANKAAFAFKPNTIASARLEEMQIEEYYSSHWRQYLKPHVSSLGPAPAPAQICIGTCPGGGSSPDNSTITGGSKDTASGLSGTPETQKISRPNFMGGASSLPPNMTGASSPPPGKGPGSNSGPTTAHVSLPGGYFGKATANADRTVTVFNNFGSVTLTQDQFKQVAAGNLAPVAALMGGSGGNGGKLTGQTAYSAPRNSGSSDVSGLGPSSGKLASASGGTNIKIDPALLRTKSQAPVGPAVVSLGAPARGSTYKIDIGSVSTEKAATPKQSTISGTSASQMPPMSSSSLRATPTVQTPTSRSPPIASTVSSTVQTSGASTSQSPTITVHTPSLVGGAVSNAASSAAGRAAAGAASRTASTAASGAASNAASGAAGRAASSAASGAAGRAASSAASGAASRAASSAASGAAGRAASSAASSAASRVASTAAAGAASRAASNAAGRAAANAASNAASRVKIPSDVRLKRDIVALGRIREGLQLYRYRYRGSGTLYVGVMAQEVALVDPDAVTRDADGYLRVDYGRLGLQFMTWEQWTRQSSQQAEQRFVVQ</sequence>
<evidence type="ECO:0000256" key="1">
    <source>
        <dbReference type="SAM" id="MobiDB-lite"/>
    </source>
</evidence>
<dbReference type="InterPro" id="IPR030392">
    <property type="entry name" value="S74_ICA"/>
</dbReference>
<dbReference type="OrthoDB" id="8235006at2"/>
<feature type="domain" description="Peptidase S74" evidence="2">
    <location>
        <begin position="623"/>
        <end position="672"/>
    </location>
</feature>
<dbReference type="Pfam" id="PF13884">
    <property type="entry name" value="Peptidase_S74"/>
    <property type="match status" value="1"/>
</dbReference>
<gene>
    <name evidence="3" type="ORF">SAMN05444159_4952</name>
</gene>
<evidence type="ECO:0000259" key="2">
    <source>
        <dbReference type="Pfam" id="PF13884"/>
    </source>
</evidence>